<dbReference type="InterPro" id="IPR007694">
    <property type="entry name" value="DNA_helicase_DnaB-like_C"/>
</dbReference>
<dbReference type="GO" id="GO:0005524">
    <property type="term" value="F:ATP binding"/>
    <property type="evidence" value="ECO:0007669"/>
    <property type="project" value="UniProtKB-UniRule"/>
</dbReference>
<proteinExistence type="inferred from homology"/>
<dbReference type="InterPro" id="IPR007693">
    <property type="entry name" value="DNA_helicase_DnaB-like_N"/>
</dbReference>
<keyword evidence="8 12" id="KW-0238">DNA-binding</keyword>
<evidence type="ECO:0000256" key="2">
    <source>
        <dbReference type="ARBA" id="ARBA00022515"/>
    </source>
</evidence>
<sequence>MIMNQKDSNIIYIEVEQAILGAILNEGDLIQDCTFPAEYFGKQEHQWIYRAMQALQNKNEKIDIVAVVTQLQEMNQIETVGGVSYLYDLANAVPTTANFSFYVHSLTEGYKLRKAQALALSLALSPTVEKINEVYQQLGALQELSASSIRTIRDGLLDIYEDLLSPQGDIGVDTGLIDLNRLIGGFQKNDLIIIAGRPSTGKTAFALNIAMNHLKNGGVVDLFSLEMSEDQLLKRMLSAVARVNSRRWSDKNFSKEDYEKIVQAIGIMGNWTGILKDKPAQTVAEIRSTVRQSMKQFPNQTHLIVIDYLQLIQPVGYFERRDLAIGEITKQLKNIAKEYHVPVILLSQLNRGVESRADKRPMMSDIRDSGSVEQDADVIISLYRDDYYNQPSIPSGTSIVELNVLKNRNGQTGRVEVAFQKEFGLFLNLMKHSDMQNDRKS</sequence>
<evidence type="ECO:0000256" key="7">
    <source>
        <dbReference type="ARBA" id="ARBA00022840"/>
    </source>
</evidence>
<dbReference type="PROSITE" id="PS51199">
    <property type="entry name" value="SF4_HELICASE"/>
    <property type="match status" value="1"/>
</dbReference>
<dbReference type="Pfam" id="PF03796">
    <property type="entry name" value="DnaB_C"/>
    <property type="match status" value="1"/>
</dbReference>
<name>A0A5J4JL28_9BACI</name>
<dbReference type="InterPro" id="IPR027417">
    <property type="entry name" value="P-loop_NTPase"/>
</dbReference>
<evidence type="ECO:0000313" key="14">
    <source>
        <dbReference type="EMBL" id="GER71909.1"/>
    </source>
</evidence>
<organism evidence="14 15">
    <name type="scientific">Weizmannia acidilactici</name>
    <dbReference type="NCBI Taxonomy" id="2607726"/>
    <lineage>
        <taxon>Bacteria</taxon>
        <taxon>Bacillati</taxon>
        <taxon>Bacillota</taxon>
        <taxon>Bacilli</taxon>
        <taxon>Bacillales</taxon>
        <taxon>Bacillaceae</taxon>
        <taxon>Heyndrickxia</taxon>
    </lineage>
</organism>
<dbReference type="GO" id="GO:0006269">
    <property type="term" value="P:DNA replication, synthesis of primer"/>
    <property type="evidence" value="ECO:0007669"/>
    <property type="project" value="UniProtKB-UniRule"/>
</dbReference>
<dbReference type="GO" id="GO:0043139">
    <property type="term" value="F:5'-3' DNA helicase activity"/>
    <property type="evidence" value="ECO:0007669"/>
    <property type="project" value="UniProtKB-EC"/>
</dbReference>
<keyword evidence="7 12" id="KW-0067">ATP-binding</keyword>
<dbReference type="InterPro" id="IPR036185">
    <property type="entry name" value="DNA_heli_DnaB-like_N_sf"/>
</dbReference>
<dbReference type="AlphaFoldDB" id="A0A5J4JL28"/>
<keyword evidence="9" id="KW-0413">Isomerase</keyword>
<comment type="similarity">
    <text evidence="1 12">Belongs to the helicase family. DnaB subfamily.</text>
</comment>
<evidence type="ECO:0000256" key="1">
    <source>
        <dbReference type="ARBA" id="ARBA00008428"/>
    </source>
</evidence>
<protein>
    <recommendedName>
        <fullName evidence="11 12">Replicative DNA helicase</fullName>
        <ecNumber evidence="11 12">5.6.2.3</ecNumber>
    </recommendedName>
</protein>
<feature type="domain" description="SF4 helicase" evidence="13">
    <location>
        <begin position="165"/>
        <end position="433"/>
    </location>
</feature>
<dbReference type="NCBIfam" id="TIGR00665">
    <property type="entry name" value="DnaB"/>
    <property type="match status" value="1"/>
</dbReference>
<evidence type="ECO:0000256" key="12">
    <source>
        <dbReference type="RuleBase" id="RU362085"/>
    </source>
</evidence>
<dbReference type="Proteomes" id="UP000391919">
    <property type="component" value="Unassembled WGS sequence"/>
</dbReference>
<dbReference type="GO" id="GO:0005829">
    <property type="term" value="C:cytosol"/>
    <property type="evidence" value="ECO:0007669"/>
    <property type="project" value="TreeGrafter"/>
</dbReference>
<evidence type="ECO:0000256" key="6">
    <source>
        <dbReference type="ARBA" id="ARBA00022806"/>
    </source>
</evidence>
<dbReference type="RefSeq" id="WP_151706246.1">
    <property type="nucleotide sequence ID" value="NZ_BKZQ01000099.1"/>
</dbReference>
<reference evidence="14 15" key="1">
    <citation type="submission" date="2019-09" db="EMBL/GenBank/DDBJ databases">
        <title>Draft genome sequence of Bacillus sp. JC-7.</title>
        <authorList>
            <person name="Tanaka N."/>
            <person name="Shiwa Y."/>
            <person name="Fujita N."/>
            <person name="Tanasupawat S."/>
        </authorList>
    </citation>
    <scope>NUCLEOTIDE SEQUENCE [LARGE SCALE GENOMIC DNA]</scope>
    <source>
        <strain evidence="14 15">JC-7</strain>
    </source>
</reference>
<evidence type="ECO:0000313" key="15">
    <source>
        <dbReference type="Proteomes" id="UP000391919"/>
    </source>
</evidence>
<comment type="function">
    <text evidence="12">The main replicative DNA helicase, it participates in initiation and elongation during chromosome replication. Travels ahead of the DNA replisome, separating dsDNA into templates for DNA synthesis. A processive ATP-dependent 5'-3' DNA helicase it has DNA-dependent ATPase activity.</text>
</comment>
<dbReference type="GO" id="GO:0016887">
    <property type="term" value="F:ATP hydrolysis activity"/>
    <property type="evidence" value="ECO:0007669"/>
    <property type="project" value="RHEA"/>
</dbReference>
<dbReference type="CDD" id="cd00984">
    <property type="entry name" value="DnaB_C"/>
    <property type="match status" value="1"/>
</dbReference>
<evidence type="ECO:0000256" key="5">
    <source>
        <dbReference type="ARBA" id="ARBA00022801"/>
    </source>
</evidence>
<keyword evidence="2 12" id="KW-0639">Primosome</keyword>
<dbReference type="InterPro" id="IPR016136">
    <property type="entry name" value="DNA_helicase_N/primase_C"/>
</dbReference>
<comment type="catalytic activity">
    <reaction evidence="10 12">
        <text>ATP + H2O = ADP + phosphate + H(+)</text>
        <dbReference type="Rhea" id="RHEA:13065"/>
        <dbReference type="ChEBI" id="CHEBI:15377"/>
        <dbReference type="ChEBI" id="CHEBI:15378"/>
        <dbReference type="ChEBI" id="CHEBI:30616"/>
        <dbReference type="ChEBI" id="CHEBI:43474"/>
        <dbReference type="ChEBI" id="CHEBI:456216"/>
        <dbReference type="EC" id="5.6.2.3"/>
    </reaction>
</comment>
<dbReference type="GO" id="GO:0003677">
    <property type="term" value="F:DNA binding"/>
    <property type="evidence" value="ECO:0007669"/>
    <property type="project" value="UniProtKB-UniRule"/>
</dbReference>
<evidence type="ECO:0000259" key="13">
    <source>
        <dbReference type="PROSITE" id="PS51199"/>
    </source>
</evidence>
<dbReference type="GO" id="GO:1990077">
    <property type="term" value="C:primosome complex"/>
    <property type="evidence" value="ECO:0007669"/>
    <property type="project" value="UniProtKB-UniRule"/>
</dbReference>
<dbReference type="EMBL" id="BKZQ01000099">
    <property type="protein sequence ID" value="GER71909.1"/>
    <property type="molecule type" value="Genomic_DNA"/>
</dbReference>
<keyword evidence="6 12" id="KW-0347">Helicase</keyword>
<dbReference type="SUPFAM" id="SSF52540">
    <property type="entry name" value="P-loop containing nucleoside triphosphate hydrolases"/>
    <property type="match status" value="1"/>
</dbReference>
<evidence type="ECO:0000256" key="9">
    <source>
        <dbReference type="ARBA" id="ARBA00023235"/>
    </source>
</evidence>
<evidence type="ECO:0000256" key="3">
    <source>
        <dbReference type="ARBA" id="ARBA00022705"/>
    </source>
</evidence>
<dbReference type="SUPFAM" id="SSF48024">
    <property type="entry name" value="N-terminal domain of DnaB helicase"/>
    <property type="match status" value="1"/>
</dbReference>
<keyword evidence="15" id="KW-1185">Reference proteome</keyword>
<evidence type="ECO:0000256" key="4">
    <source>
        <dbReference type="ARBA" id="ARBA00022741"/>
    </source>
</evidence>
<dbReference type="EC" id="5.6.2.3" evidence="11 12"/>
<dbReference type="Pfam" id="PF00772">
    <property type="entry name" value="DnaB"/>
    <property type="match status" value="1"/>
</dbReference>
<dbReference type="Gene3D" id="1.10.860.10">
    <property type="entry name" value="DNAb Helicase, Chain A"/>
    <property type="match status" value="1"/>
</dbReference>
<dbReference type="InterPro" id="IPR007692">
    <property type="entry name" value="DNA_helicase_DnaB"/>
</dbReference>
<evidence type="ECO:0000256" key="10">
    <source>
        <dbReference type="ARBA" id="ARBA00048954"/>
    </source>
</evidence>
<dbReference type="PANTHER" id="PTHR30153:SF2">
    <property type="entry name" value="REPLICATIVE DNA HELICASE"/>
    <property type="match status" value="1"/>
</dbReference>
<dbReference type="PANTHER" id="PTHR30153">
    <property type="entry name" value="REPLICATIVE DNA HELICASE DNAB"/>
    <property type="match status" value="1"/>
</dbReference>
<keyword evidence="4 12" id="KW-0547">Nucleotide-binding</keyword>
<keyword evidence="3 12" id="KW-0235">DNA replication</keyword>
<evidence type="ECO:0000256" key="8">
    <source>
        <dbReference type="ARBA" id="ARBA00023125"/>
    </source>
</evidence>
<gene>
    <name evidence="14" type="primary">dnaC_2</name>
    <name evidence="14" type="ORF">BpJC7_32120</name>
</gene>
<keyword evidence="5 12" id="KW-0378">Hydrolase</keyword>
<accession>A0A5J4JL28</accession>
<evidence type="ECO:0000256" key="11">
    <source>
        <dbReference type="NCBIfam" id="TIGR00665"/>
    </source>
</evidence>
<comment type="caution">
    <text evidence="14">The sequence shown here is derived from an EMBL/GenBank/DDBJ whole genome shotgun (WGS) entry which is preliminary data.</text>
</comment>
<dbReference type="Gene3D" id="3.40.50.300">
    <property type="entry name" value="P-loop containing nucleotide triphosphate hydrolases"/>
    <property type="match status" value="1"/>
</dbReference>